<sequence>MGCLDNSCKSGLSQVDHGTWPPGIVLRTGQNAPVRYQRKALTKCVFFCSKVMAFLPISPKGRFKIPTLGALVLLSAPPSHPAGSAAPYAKWRQLQGRFQEFLKEEQMHPFTQNEMVRASSSPLPYEPFGRGRKARKMKSMPLRGI</sequence>
<proteinExistence type="predicted"/>
<dbReference type="Proteomes" id="UP000593571">
    <property type="component" value="Unassembled WGS sequence"/>
</dbReference>
<evidence type="ECO:0000313" key="3">
    <source>
        <dbReference type="Proteomes" id="UP000593571"/>
    </source>
</evidence>
<keyword evidence="3" id="KW-1185">Reference proteome</keyword>
<accession>A0A7J8FHZ6</accession>
<dbReference type="EMBL" id="JACASE010000007">
    <property type="protein sequence ID" value="KAF6447357.1"/>
    <property type="molecule type" value="Genomic_DNA"/>
</dbReference>
<dbReference type="AlphaFoldDB" id="A0A7J8FHZ6"/>
<protein>
    <submittedName>
        <fullName evidence="2">Uncharacterized protein</fullName>
    </submittedName>
</protein>
<name>A0A7J8FHZ6_ROUAE</name>
<organism evidence="2 3">
    <name type="scientific">Rousettus aegyptiacus</name>
    <name type="common">Egyptian fruit bat</name>
    <name type="synonym">Pteropus aegyptiacus</name>
    <dbReference type="NCBI Taxonomy" id="9407"/>
    <lineage>
        <taxon>Eukaryota</taxon>
        <taxon>Metazoa</taxon>
        <taxon>Chordata</taxon>
        <taxon>Craniata</taxon>
        <taxon>Vertebrata</taxon>
        <taxon>Euteleostomi</taxon>
        <taxon>Mammalia</taxon>
        <taxon>Eutheria</taxon>
        <taxon>Laurasiatheria</taxon>
        <taxon>Chiroptera</taxon>
        <taxon>Yinpterochiroptera</taxon>
        <taxon>Pteropodoidea</taxon>
        <taxon>Pteropodidae</taxon>
        <taxon>Rousettinae</taxon>
        <taxon>Rousettus</taxon>
    </lineage>
</organism>
<feature type="region of interest" description="Disordered" evidence="1">
    <location>
        <begin position="119"/>
        <end position="145"/>
    </location>
</feature>
<evidence type="ECO:0000256" key="1">
    <source>
        <dbReference type="SAM" id="MobiDB-lite"/>
    </source>
</evidence>
<gene>
    <name evidence="2" type="ORF">HJG63_011819</name>
</gene>
<comment type="caution">
    <text evidence="2">The sequence shown here is derived from an EMBL/GenBank/DDBJ whole genome shotgun (WGS) entry which is preliminary data.</text>
</comment>
<evidence type="ECO:0000313" key="2">
    <source>
        <dbReference type="EMBL" id="KAF6447357.1"/>
    </source>
</evidence>
<reference evidence="2 3" key="1">
    <citation type="journal article" date="2020" name="Nature">
        <title>Six reference-quality genomes reveal evolution of bat adaptations.</title>
        <authorList>
            <person name="Jebb D."/>
            <person name="Huang Z."/>
            <person name="Pippel M."/>
            <person name="Hughes G.M."/>
            <person name="Lavrichenko K."/>
            <person name="Devanna P."/>
            <person name="Winkler S."/>
            <person name="Jermiin L.S."/>
            <person name="Skirmuntt E.C."/>
            <person name="Katzourakis A."/>
            <person name="Burkitt-Gray L."/>
            <person name="Ray D.A."/>
            <person name="Sullivan K.A.M."/>
            <person name="Roscito J.G."/>
            <person name="Kirilenko B.M."/>
            <person name="Davalos L.M."/>
            <person name="Corthals A.P."/>
            <person name="Power M.L."/>
            <person name="Jones G."/>
            <person name="Ransome R.D."/>
            <person name="Dechmann D.K.N."/>
            <person name="Locatelli A.G."/>
            <person name="Puechmaille S.J."/>
            <person name="Fedrigo O."/>
            <person name="Jarvis E.D."/>
            <person name="Hiller M."/>
            <person name="Vernes S.C."/>
            <person name="Myers E.W."/>
            <person name="Teeling E.C."/>
        </authorList>
    </citation>
    <scope>NUCLEOTIDE SEQUENCE [LARGE SCALE GENOMIC DNA]</scope>
    <source>
        <strain evidence="2">MRouAeg1</strain>
        <tissue evidence="2">Muscle</tissue>
    </source>
</reference>